<dbReference type="Gene3D" id="3.40.50.300">
    <property type="entry name" value="P-loop containing nucleotide triphosphate hydrolases"/>
    <property type="match status" value="1"/>
</dbReference>
<dbReference type="RefSeq" id="WP_248670353.1">
    <property type="nucleotide sequence ID" value="NZ_JALPRX010000292.1"/>
</dbReference>
<dbReference type="GO" id="GO:0005524">
    <property type="term" value="F:ATP binding"/>
    <property type="evidence" value="ECO:0007669"/>
    <property type="project" value="UniProtKB-KW"/>
</dbReference>
<comment type="caution">
    <text evidence="4">The sequence shown here is derived from an EMBL/GenBank/DDBJ whole genome shotgun (WGS) entry which is preliminary data.</text>
</comment>
<proteinExistence type="inferred from homology"/>
<dbReference type="AlphaFoldDB" id="A0A9X1YCL6"/>
<dbReference type="PANTHER" id="PTHR42788">
    <property type="entry name" value="TAURINE IMPORT ATP-BINDING PROTEIN-RELATED"/>
    <property type="match status" value="1"/>
</dbReference>
<keyword evidence="5" id="KW-1185">Reference proteome</keyword>
<reference evidence="4" key="1">
    <citation type="submission" date="2022-04" db="EMBL/GenBank/DDBJ databases">
        <title>Roseomonas acroporae sp. nov., isolated from coral Acropora digitifera.</title>
        <authorList>
            <person name="Sun H."/>
        </authorList>
    </citation>
    <scope>NUCLEOTIDE SEQUENCE</scope>
    <source>
        <strain evidence="4">NAR14</strain>
    </source>
</reference>
<dbReference type="GO" id="GO:0016887">
    <property type="term" value="F:ATP hydrolysis activity"/>
    <property type="evidence" value="ECO:0007669"/>
    <property type="project" value="InterPro"/>
</dbReference>
<feature type="non-terminal residue" evidence="4">
    <location>
        <position position="105"/>
    </location>
</feature>
<protein>
    <submittedName>
        <fullName evidence="4">ATP-binding cassette domain-containing protein</fullName>
    </submittedName>
</protein>
<evidence type="ECO:0000256" key="2">
    <source>
        <dbReference type="ARBA" id="ARBA00022448"/>
    </source>
</evidence>
<dbReference type="InterPro" id="IPR050166">
    <property type="entry name" value="ABC_transporter_ATP-bind"/>
</dbReference>
<name>A0A9X1YCL6_9PROT</name>
<dbReference type="InterPro" id="IPR027417">
    <property type="entry name" value="P-loop_NTPase"/>
</dbReference>
<dbReference type="SUPFAM" id="SSF52540">
    <property type="entry name" value="P-loop containing nucleoside triphosphate hydrolases"/>
    <property type="match status" value="1"/>
</dbReference>
<accession>A0A9X1YCL6</accession>
<feature type="domain" description="ABC transporter" evidence="3">
    <location>
        <begin position="26"/>
        <end position="98"/>
    </location>
</feature>
<evidence type="ECO:0000256" key="1">
    <source>
        <dbReference type="ARBA" id="ARBA00005417"/>
    </source>
</evidence>
<comment type="similarity">
    <text evidence="1">Belongs to the ABC transporter superfamily.</text>
</comment>
<evidence type="ECO:0000313" key="5">
    <source>
        <dbReference type="Proteomes" id="UP001139516"/>
    </source>
</evidence>
<evidence type="ECO:0000259" key="3">
    <source>
        <dbReference type="Pfam" id="PF00005"/>
    </source>
</evidence>
<organism evidence="4 5">
    <name type="scientific">Roseomonas acroporae</name>
    <dbReference type="NCBI Taxonomy" id="2937791"/>
    <lineage>
        <taxon>Bacteria</taxon>
        <taxon>Pseudomonadati</taxon>
        <taxon>Pseudomonadota</taxon>
        <taxon>Alphaproteobacteria</taxon>
        <taxon>Acetobacterales</taxon>
        <taxon>Roseomonadaceae</taxon>
        <taxon>Roseomonas</taxon>
    </lineage>
</organism>
<keyword evidence="4" id="KW-0547">Nucleotide-binding</keyword>
<dbReference type="PANTHER" id="PTHR42788:SF13">
    <property type="entry name" value="ALIPHATIC SULFONATES IMPORT ATP-BINDING PROTEIN SSUB"/>
    <property type="match status" value="1"/>
</dbReference>
<sequence>MTARIPQISVQGLRKCFPGADRPTFDEVWFDVMPGEFVCLIGHSGCGKTTMLNILAGLDRATGGAVIVAGREIDGPGLDRAVVFQSHALLPWMTVLGNIAFAVRS</sequence>
<evidence type="ECO:0000313" key="4">
    <source>
        <dbReference type="EMBL" id="MCK8788314.1"/>
    </source>
</evidence>
<dbReference type="EMBL" id="JALPRX010000292">
    <property type="protein sequence ID" value="MCK8788314.1"/>
    <property type="molecule type" value="Genomic_DNA"/>
</dbReference>
<dbReference type="Proteomes" id="UP001139516">
    <property type="component" value="Unassembled WGS sequence"/>
</dbReference>
<dbReference type="InterPro" id="IPR003439">
    <property type="entry name" value="ABC_transporter-like_ATP-bd"/>
</dbReference>
<keyword evidence="4" id="KW-0067">ATP-binding</keyword>
<keyword evidence="2" id="KW-0813">Transport</keyword>
<gene>
    <name evidence="4" type="ORF">M0638_28585</name>
</gene>
<dbReference type="Pfam" id="PF00005">
    <property type="entry name" value="ABC_tran"/>
    <property type="match status" value="1"/>
</dbReference>